<dbReference type="Proteomes" id="UP001046350">
    <property type="component" value="Chromosome"/>
</dbReference>
<keyword evidence="2" id="KW-1185">Reference proteome</keyword>
<accession>A0ABX8N2R7</accession>
<name>A0ABX8N2R7_9PSED</name>
<evidence type="ECO:0000313" key="1">
    <source>
        <dbReference type="EMBL" id="QXH50633.1"/>
    </source>
</evidence>
<sequence length="187" mass="20283">MSTYNQAVSFIAILSCDTSKGSGTLTAGKLKGAKGKGGYYGDLDIDRSGDVCVCNGARDIHIEERFWFGCFNRGEPERYDVRSWAPGKPHHGRRLAVASDGRLCMAPAAGNSCDWILSWDGQPFQRRHVIEMGGAAYGFAMSHVTAGSLRHEAPIGVRTGWHGKMHTSNGELASLQVQIVETWAAQP</sequence>
<gene>
    <name evidence="1" type="ORF">KSS94_22210</name>
</gene>
<evidence type="ECO:0000313" key="2">
    <source>
        <dbReference type="Proteomes" id="UP001046350"/>
    </source>
</evidence>
<organism evidence="1 2">
    <name type="scientific">Pseudomonas fakonensis</name>
    <dbReference type="NCBI Taxonomy" id="2842355"/>
    <lineage>
        <taxon>Bacteria</taxon>
        <taxon>Pseudomonadati</taxon>
        <taxon>Pseudomonadota</taxon>
        <taxon>Gammaproteobacteria</taxon>
        <taxon>Pseudomonadales</taxon>
        <taxon>Pseudomonadaceae</taxon>
        <taxon>Pseudomonas</taxon>
    </lineage>
</organism>
<proteinExistence type="predicted"/>
<dbReference type="EMBL" id="CP077076">
    <property type="protein sequence ID" value="QXH50633.1"/>
    <property type="molecule type" value="Genomic_DNA"/>
</dbReference>
<reference evidence="1" key="1">
    <citation type="journal article" date="2021" name="Microorganisms">
        <title>The Ever-Expanding Pseudomonas Genus: Description of 43 New Species and Partition of the Pseudomonas putida Group.</title>
        <authorList>
            <person name="Girard L."/>
            <person name="Lood C."/>
            <person name="Hofte M."/>
            <person name="Vandamme P."/>
            <person name="Rokni-Zadeh H."/>
            <person name="van Noort V."/>
            <person name="Lavigne R."/>
            <person name="De Mot R."/>
        </authorList>
    </citation>
    <scope>NUCLEOTIDE SEQUENCE</scope>
    <source>
        <strain evidence="1">COW40</strain>
    </source>
</reference>
<dbReference type="RefSeq" id="WP_217840205.1">
    <property type="nucleotide sequence ID" value="NZ_CP077076.1"/>
</dbReference>
<protein>
    <submittedName>
        <fullName evidence="1">Uncharacterized protein</fullName>
    </submittedName>
</protein>